<sequence length="84" mass="10258">MLELKDTCKMMESKDFKERFRAEYFQVKIRTKKLEAMLEKYKVGVLQFCPNCSYEILFEQLVYMKQYLRTLEERAKIENIGLEE</sequence>
<evidence type="ECO:0000313" key="1">
    <source>
        <dbReference type="EMBL" id="TYZ24936.1"/>
    </source>
</evidence>
<accession>A0A5D6WAI9</accession>
<evidence type="ECO:0000313" key="2">
    <source>
        <dbReference type="Proteomes" id="UP000323646"/>
    </source>
</evidence>
<dbReference type="Proteomes" id="UP000323646">
    <property type="component" value="Unassembled WGS sequence"/>
</dbReference>
<comment type="caution">
    <text evidence="1">The sequence shown here is derived from an EMBL/GenBank/DDBJ whole genome shotgun (WGS) entry which is preliminary data.</text>
</comment>
<dbReference type="InterPro" id="IPR054052">
    <property type="entry name" value="Y16Q-like"/>
</dbReference>
<protein>
    <submittedName>
        <fullName evidence="1">Uncharacterized protein</fullName>
    </submittedName>
</protein>
<dbReference type="EMBL" id="VTOY01000001">
    <property type="protein sequence ID" value="TYZ24936.1"/>
    <property type="molecule type" value="Genomic_DNA"/>
</dbReference>
<organism evidence="1 2">
    <name type="scientific">Selenomonas ruminis</name>
    <dbReference type="NCBI Taxonomy" id="2593411"/>
    <lineage>
        <taxon>Bacteria</taxon>
        <taxon>Bacillati</taxon>
        <taxon>Bacillota</taxon>
        <taxon>Negativicutes</taxon>
        <taxon>Selenomonadales</taxon>
        <taxon>Selenomonadaceae</taxon>
        <taxon>Selenomonas</taxon>
    </lineage>
</organism>
<keyword evidence="2" id="KW-1185">Reference proteome</keyword>
<gene>
    <name evidence="1" type="ORF">FZ040_02550</name>
</gene>
<name>A0A5D6WAI9_9FIRM</name>
<proteinExistence type="predicted"/>
<reference evidence="1 2" key="1">
    <citation type="submission" date="2019-08" db="EMBL/GenBank/DDBJ databases">
        <title>Selenomonas sp. mPRGC5 and Selenomonas sp. mPRGC8 isolated from ruminal fluid of dairy goat (Capra hircus).</title>
        <authorList>
            <person name="Poothong S."/>
            <person name="Nuengjamnong C."/>
            <person name="Tanasupawat S."/>
        </authorList>
    </citation>
    <scope>NUCLEOTIDE SEQUENCE [LARGE SCALE GENOMIC DNA]</scope>
    <source>
        <strain evidence="2">mPRGC5</strain>
    </source>
</reference>
<dbReference type="OrthoDB" id="3236584at2"/>
<dbReference type="Pfam" id="PF21825">
    <property type="entry name" value="crAss001_48"/>
    <property type="match status" value="1"/>
</dbReference>
<dbReference type="AlphaFoldDB" id="A0A5D6WAI9"/>